<dbReference type="FunFam" id="3.20.20.80:FF:000029">
    <property type="entry name" value="Beta-glucuronidase"/>
    <property type="match status" value="1"/>
</dbReference>
<dbReference type="Gene3D" id="3.20.20.80">
    <property type="entry name" value="Glycosidases"/>
    <property type="match status" value="1"/>
</dbReference>
<dbReference type="EMBL" id="WJQU01003196">
    <property type="protein sequence ID" value="KAJ6627038.1"/>
    <property type="molecule type" value="Genomic_DNA"/>
</dbReference>
<dbReference type="PROSITE" id="PS00608">
    <property type="entry name" value="GLYCOSYL_HYDROL_F2_2"/>
    <property type="match status" value="1"/>
</dbReference>
<comment type="similarity">
    <text evidence="2 8">Belongs to the glycosyl hydrolase 2 family.</text>
</comment>
<dbReference type="Pfam" id="PF02837">
    <property type="entry name" value="Glyco_hydro_2_N"/>
    <property type="match status" value="1"/>
</dbReference>
<dbReference type="OrthoDB" id="408532at2759"/>
<dbReference type="InterPro" id="IPR006103">
    <property type="entry name" value="Glyco_hydro_2_cat"/>
</dbReference>
<dbReference type="GO" id="GO:0005975">
    <property type="term" value="P:carbohydrate metabolic process"/>
    <property type="evidence" value="ECO:0007669"/>
    <property type="project" value="InterPro"/>
</dbReference>
<dbReference type="InterPro" id="IPR006104">
    <property type="entry name" value="Glyco_hydro_2_N"/>
</dbReference>
<evidence type="ECO:0000313" key="13">
    <source>
        <dbReference type="EMBL" id="KAJ6627038.1"/>
    </source>
</evidence>
<evidence type="ECO:0000256" key="8">
    <source>
        <dbReference type="RuleBase" id="RU361154"/>
    </source>
</evidence>
<keyword evidence="5" id="KW-0732">Signal</keyword>
<dbReference type="SUPFAM" id="SSF51445">
    <property type="entry name" value="(Trans)glycosidases"/>
    <property type="match status" value="1"/>
</dbReference>
<dbReference type="InterPro" id="IPR006102">
    <property type="entry name" value="Ig-like_GH2"/>
</dbReference>
<evidence type="ECO:0000256" key="3">
    <source>
        <dbReference type="ARBA" id="ARBA00012761"/>
    </source>
</evidence>
<comment type="activity regulation">
    <text evidence="8">Inhibited by L-aspartic acid.</text>
</comment>
<comment type="function">
    <text evidence="1 8">Plays an important role in the degradation of dermatan and keratan sulfates.</text>
</comment>
<comment type="subunit">
    <text evidence="8">Homotetramer.</text>
</comment>
<keyword evidence="6 8" id="KW-0378">Hydrolase</keyword>
<feature type="domain" description="Glycosyl hydrolases family 2 sugar binding" evidence="12">
    <location>
        <begin position="61"/>
        <end position="239"/>
    </location>
</feature>
<dbReference type="InterPro" id="IPR017853">
    <property type="entry name" value="GH"/>
</dbReference>
<comment type="catalytic activity">
    <reaction evidence="8">
        <text>a beta-D-glucuronoside + H2O = D-glucuronate + an alcohol</text>
        <dbReference type="Rhea" id="RHEA:17633"/>
        <dbReference type="ChEBI" id="CHEBI:15377"/>
        <dbReference type="ChEBI" id="CHEBI:30879"/>
        <dbReference type="ChEBI" id="CHEBI:58720"/>
        <dbReference type="ChEBI" id="CHEBI:83411"/>
        <dbReference type="EC" id="3.2.1.31"/>
    </reaction>
</comment>
<dbReference type="InterPro" id="IPR023232">
    <property type="entry name" value="Glyco_hydro_2_AS"/>
</dbReference>
<evidence type="ECO:0000313" key="14">
    <source>
        <dbReference type="Proteomes" id="UP001151699"/>
    </source>
</evidence>
<evidence type="ECO:0000259" key="10">
    <source>
        <dbReference type="Pfam" id="PF00703"/>
    </source>
</evidence>
<evidence type="ECO:0000259" key="12">
    <source>
        <dbReference type="Pfam" id="PF02837"/>
    </source>
</evidence>
<dbReference type="InterPro" id="IPR006101">
    <property type="entry name" value="Glyco_hydro_2"/>
</dbReference>
<evidence type="ECO:0000256" key="7">
    <source>
        <dbReference type="ARBA" id="ARBA00023295"/>
    </source>
</evidence>
<sequence>MRIYSTALTDDSHNTIPDRILMTTSKVLIVAFLAIGYTPILCQVTSTQGLLYPRASETRNLRSLDGIWNFVRSNTNDPNEGIREQWFLADLRLSNRSVINMPVPASYNDVVEDDKLRDHVGRVWYDRKFYVPLSWLNERVWIRFGSVNYEAQVWINGEHVVEHFFGHLPFEADITNRVNYGKENRITVMVDNTLTPDSIPQGKLVERDNDDGKVTLLEYTFDYFHYAGIHRSVHLYTTPATYIKELDIETSIDNDGHGYVNFKITPNQNSLSLYATALIYDKKMNFVVSQAVNNSMTSVVTISRVNKWWPYLMNPDPGYLYTMEVRLSTQDQEDVDIYRMKFGVRTLRWTDTTFLLNDKPVYFRGFGKHEDSDIRGKGLDLALLTRDFNLLRWIGANAYRTSHYPYSEESMQFADEKGIMIIDECALSQTNVAIESYTEELLQNHKSNLEQLIHRDRNHPSVIMWSIANEARSDVNNAYWYFGEVASYTKELDRSRPITAAAAIDHPIVGDGAAPHLDIISFNRYNAWYIDVGRLDTITTRIMDDAREYHAAYAKPVILQEYGADTLEGLHLLPVSVWSEEFQTQLLSKYFEAFDNLRNEGFFIGEFIWNFADFKTFQSITRVGGNKKGVFTRNRQPKAAAHLLRKRNFQLAVEIDNYRNVPEDVHEYTNQRHMLFLKEEL</sequence>
<dbReference type="InterPro" id="IPR013783">
    <property type="entry name" value="Ig-like_fold"/>
</dbReference>
<reference evidence="13" key="1">
    <citation type="submission" date="2022-07" db="EMBL/GenBank/DDBJ databases">
        <authorList>
            <person name="Trinca V."/>
            <person name="Uliana J.V.C."/>
            <person name="Torres T.T."/>
            <person name="Ward R.J."/>
            <person name="Monesi N."/>
        </authorList>
    </citation>
    <scope>NUCLEOTIDE SEQUENCE</scope>
    <source>
        <strain evidence="13">HSMRA1968</strain>
        <tissue evidence="13">Whole embryos</tissue>
    </source>
</reference>
<organism evidence="13 14">
    <name type="scientific">Pseudolycoriella hygida</name>
    <dbReference type="NCBI Taxonomy" id="35572"/>
    <lineage>
        <taxon>Eukaryota</taxon>
        <taxon>Metazoa</taxon>
        <taxon>Ecdysozoa</taxon>
        <taxon>Arthropoda</taxon>
        <taxon>Hexapoda</taxon>
        <taxon>Insecta</taxon>
        <taxon>Pterygota</taxon>
        <taxon>Neoptera</taxon>
        <taxon>Endopterygota</taxon>
        <taxon>Diptera</taxon>
        <taxon>Nematocera</taxon>
        <taxon>Sciaroidea</taxon>
        <taxon>Sciaridae</taxon>
        <taxon>Pseudolycoriella</taxon>
    </lineage>
</organism>
<dbReference type="GO" id="GO:0004566">
    <property type="term" value="F:beta-glucuronidase activity"/>
    <property type="evidence" value="ECO:0007669"/>
    <property type="project" value="UniProtKB-EC"/>
</dbReference>
<dbReference type="SUPFAM" id="SSF49785">
    <property type="entry name" value="Galactose-binding domain-like"/>
    <property type="match status" value="1"/>
</dbReference>
<dbReference type="InterPro" id="IPR023230">
    <property type="entry name" value="Glyco_hydro_2_CS"/>
</dbReference>
<dbReference type="SUPFAM" id="SSF49303">
    <property type="entry name" value="beta-Galactosidase/glucuronidase domain"/>
    <property type="match status" value="1"/>
</dbReference>
<comment type="caution">
    <text evidence="13">The sequence shown here is derived from an EMBL/GenBank/DDBJ whole genome shotgun (WGS) entry which is preliminary data.</text>
</comment>
<keyword evidence="9" id="KW-0812">Transmembrane</keyword>
<dbReference type="Pfam" id="PF02836">
    <property type="entry name" value="Glyco_hydro_2_C"/>
    <property type="match status" value="1"/>
</dbReference>
<dbReference type="GO" id="GO:0030246">
    <property type="term" value="F:carbohydrate binding"/>
    <property type="evidence" value="ECO:0007669"/>
    <property type="project" value="TreeGrafter"/>
</dbReference>
<dbReference type="Proteomes" id="UP001151699">
    <property type="component" value="Unassembled WGS sequence"/>
</dbReference>
<feature type="transmembrane region" description="Helical" evidence="9">
    <location>
        <begin position="20"/>
        <end position="40"/>
    </location>
</feature>
<dbReference type="PRINTS" id="PR00132">
    <property type="entry name" value="GLHYDRLASE2"/>
</dbReference>
<keyword evidence="7 8" id="KW-0326">Glycosidase</keyword>
<dbReference type="FunFam" id="2.60.120.260:FF:000027">
    <property type="entry name" value="Beta-glucuronidase"/>
    <property type="match status" value="1"/>
</dbReference>
<dbReference type="InterPro" id="IPR036156">
    <property type="entry name" value="Beta-gal/glucu_dom_sf"/>
</dbReference>
<evidence type="ECO:0000256" key="6">
    <source>
        <dbReference type="ARBA" id="ARBA00022801"/>
    </source>
</evidence>
<dbReference type="NCBIfam" id="NF007538">
    <property type="entry name" value="PRK10150.1"/>
    <property type="match status" value="1"/>
</dbReference>
<dbReference type="GO" id="GO:0005615">
    <property type="term" value="C:extracellular space"/>
    <property type="evidence" value="ECO:0007669"/>
    <property type="project" value="TreeGrafter"/>
</dbReference>
<feature type="domain" description="Glycoside hydrolase family 2 catalytic" evidence="11">
    <location>
        <begin position="350"/>
        <end position="649"/>
    </location>
</feature>
<evidence type="ECO:0000256" key="2">
    <source>
        <dbReference type="ARBA" id="ARBA00007401"/>
    </source>
</evidence>
<keyword evidence="9" id="KW-0472">Membrane</keyword>
<keyword evidence="9" id="KW-1133">Transmembrane helix</keyword>
<protein>
    <recommendedName>
        <fullName evidence="4 8">Beta-glucuronidase</fullName>
        <ecNumber evidence="3 8">3.2.1.31</ecNumber>
    </recommendedName>
</protein>
<dbReference type="EC" id="3.2.1.31" evidence="3 8"/>
<evidence type="ECO:0000256" key="1">
    <source>
        <dbReference type="ARBA" id="ARBA00003025"/>
    </source>
</evidence>
<dbReference type="PROSITE" id="PS00719">
    <property type="entry name" value="GLYCOSYL_HYDROL_F2_1"/>
    <property type="match status" value="1"/>
</dbReference>
<dbReference type="Pfam" id="PF00703">
    <property type="entry name" value="Glyco_hydro_2"/>
    <property type="match status" value="1"/>
</dbReference>
<dbReference type="Gene3D" id="2.60.120.260">
    <property type="entry name" value="Galactose-binding domain-like"/>
    <property type="match status" value="1"/>
</dbReference>
<dbReference type="InterPro" id="IPR008979">
    <property type="entry name" value="Galactose-bd-like_sf"/>
</dbReference>
<proteinExistence type="inferred from homology"/>
<evidence type="ECO:0000256" key="4">
    <source>
        <dbReference type="ARBA" id="ARBA00016205"/>
    </source>
</evidence>
<name>A0A9Q0RUD0_9DIPT</name>
<dbReference type="PANTHER" id="PTHR10066">
    <property type="entry name" value="BETA-GLUCURONIDASE"/>
    <property type="match status" value="1"/>
</dbReference>
<dbReference type="AlphaFoldDB" id="A0A9Q0RUD0"/>
<evidence type="ECO:0000256" key="5">
    <source>
        <dbReference type="ARBA" id="ARBA00022729"/>
    </source>
</evidence>
<evidence type="ECO:0000259" key="11">
    <source>
        <dbReference type="Pfam" id="PF02836"/>
    </source>
</evidence>
<keyword evidence="14" id="KW-1185">Reference proteome</keyword>
<feature type="domain" description="Glycoside hydrolase family 2 immunoglobulin-like beta-sandwich" evidence="10">
    <location>
        <begin position="241"/>
        <end position="345"/>
    </location>
</feature>
<dbReference type="Gene3D" id="2.60.40.10">
    <property type="entry name" value="Immunoglobulins"/>
    <property type="match status" value="1"/>
</dbReference>
<dbReference type="GO" id="GO:0019391">
    <property type="term" value="P:glucuronoside catabolic process"/>
    <property type="evidence" value="ECO:0007669"/>
    <property type="project" value="TreeGrafter"/>
</dbReference>
<keyword evidence="8" id="KW-0458">Lysosome</keyword>
<accession>A0A9Q0RUD0</accession>
<evidence type="ECO:0000256" key="9">
    <source>
        <dbReference type="SAM" id="Phobius"/>
    </source>
</evidence>
<gene>
    <name evidence="13" type="primary">GUSB_1</name>
    <name evidence="13" type="ORF">Bhyg_16664</name>
</gene>
<dbReference type="PANTHER" id="PTHR10066:SF67">
    <property type="entry name" value="BETA-GLUCURONIDASE"/>
    <property type="match status" value="1"/>
</dbReference>